<dbReference type="PANTHER" id="PTHR43424">
    <property type="entry name" value="LOCUS PUTATIVE PROTEIN 1-RELATED"/>
    <property type="match status" value="1"/>
</dbReference>
<dbReference type="PANTHER" id="PTHR43424:SF1">
    <property type="entry name" value="LOCUS PUTATIVE PROTEIN 1-RELATED"/>
    <property type="match status" value="1"/>
</dbReference>
<feature type="transmembrane region" description="Helical" evidence="5">
    <location>
        <begin position="245"/>
        <end position="272"/>
    </location>
</feature>
<reference evidence="6" key="1">
    <citation type="journal article" date="2017" name="PLoS ONE">
        <title>Genetic diversity of the O antigens of Proteus species and the development of a suspension array for molecular serotyping.</title>
        <authorList>
            <person name="Yu X."/>
            <person name="Torzewska A."/>
            <person name="Zhang X."/>
            <person name="Yin Z."/>
            <person name="Drzewiecka D."/>
            <person name="Cao H."/>
            <person name="Liu B."/>
            <person name="Knirel Y.A."/>
            <person name="Rozalski A."/>
            <person name="Wang L."/>
        </authorList>
    </citation>
    <scope>NUCLEOTIDE SEQUENCE</scope>
    <source>
        <strain evidence="6">ATCC 19692</strain>
    </source>
</reference>
<keyword evidence="3 5" id="KW-1133">Transmembrane helix</keyword>
<feature type="transmembrane region" description="Helical" evidence="5">
    <location>
        <begin position="56"/>
        <end position="78"/>
    </location>
</feature>
<dbReference type="AlphaFoldDB" id="A0A385JP60"/>
<feature type="transmembrane region" description="Helical" evidence="5">
    <location>
        <begin position="123"/>
        <end position="145"/>
    </location>
</feature>
<evidence type="ECO:0000256" key="5">
    <source>
        <dbReference type="SAM" id="Phobius"/>
    </source>
</evidence>
<feature type="transmembrane region" description="Helical" evidence="5">
    <location>
        <begin position="99"/>
        <end position="117"/>
    </location>
</feature>
<feature type="transmembrane region" description="Helical" evidence="5">
    <location>
        <begin position="370"/>
        <end position="386"/>
    </location>
</feature>
<evidence type="ECO:0000256" key="3">
    <source>
        <dbReference type="ARBA" id="ARBA00022989"/>
    </source>
</evidence>
<comment type="subcellular location">
    <subcellularLocation>
        <location evidence="1">Membrane</location>
        <topology evidence="1">Multi-pass membrane protein</topology>
    </subcellularLocation>
</comment>
<keyword evidence="2 5" id="KW-0812">Transmembrane</keyword>
<feature type="transmembrane region" description="Helical" evidence="5">
    <location>
        <begin position="293"/>
        <end position="317"/>
    </location>
</feature>
<evidence type="ECO:0000256" key="2">
    <source>
        <dbReference type="ARBA" id="ARBA00022692"/>
    </source>
</evidence>
<keyword evidence="4 5" id="KW-0472">Membrane</keyword>
<dbReference type="InterPro" id="IPR052556">
    <property type="entry name" value="PolySynth_Transporter"/>
</dbReference>
<organism evidence="6">
    <name type="scientific">Proteus myxofaciens ATCC 19692</name>
    <dbReference type="NCBI Taxonomy" id="1354337"/>
    <lineage>
        <taxon>Bacteria</taxon>
        <taxon>Pseudomonadati</taxon>
        <taxon>Pseudomonadota</taxon>
        <taxon>Gammaproteobacteria</taxon>
        <taxon>Enterobacterales</taxon>
        <taxon>Morganellaceae</taxon>
        <taxon>Proteus</taxon>
    </lineage>
</organism>
<name>A0A385JP60_9GAMM</name>
<feature type="transmembrane region" description="Helical" evidence="5">
    <location>
        <begin position="392"/>
        <end position="413"/>
    </location>
</feature>
<protein>
    <submittedName>
        <fullName evidence="6">Wzx</fullName>
    </submittedName>
</protein>
<sequence length="439" mass="50911">MYRNFVEKLSYFFSNNLSIIKNSSWIIIEKLLSIFGLIFITSYVAKYIGPDNFGKLSYAISIFIIIQTVSMLGTDTILFKRISKNRDSGISLMLSTIELRILLYILISILFTLYSIYTTKDHITIIFTISVAFSYLFLAIDHYAIYFNAILQSKINVLFNIIGISISLLLRYLIVLFELNIIYFSIPIILTTLLPFIFRCIYFHRKIALKKIKKRKPYIIYLMRQGLPISISNVSISVYSKISQIFLSLLISNYALGIYTVASTLAYAWLFLPQAVITSYFTKIYSKNNKNEILQLTAYLNLFIIFISVLYLIFIYFFGEKIILILYGIDYIESANIIFYLSIASVFSSLGIVSYRYIVAFSGYSFLSKKMFFTSFLGILLTYVLIKEYAITGAVLASILIEIVSLTVFNYFFKNKLVFFMHIKTIYIIFNFSKKHIKE</sequence>
<feature type="transmembrane region" description="Helical" evidence="5">
    <location>
        <begin position="181"/>
        <end position="198"/>
    </location>
</feature>
<dbReference type="GO" id="GO:0016020">
    <property type="term" value="C:membrane"/>
    <property type="evidence" value="ECO:0007669"/>
    <property type="project" value="UniProtKB-SubCell"/>
</dbReference>
<dbReference type="InterPro" id="IPR002797">
    <property type="entry name" value="Polysacc_synth"/>
</dbReference>
<evidence type="ECO:0000256" key="1">
    <source>
        <dbReference type="ARBA" id="ARBA00004141"/>
    </source>
</evidence>
<feature type="transmembrane region" description="Helical" evidence="5">
    <location>
        <begin position="337"/>
        <end position="358"/>
    </location>
</feature>
<dbReference type="Pfam" id="PF01943">
    <property type="entry name" value="Polysacc_synt"/>
    <property type="match status" value="1"/>
</dbReference>
<accession>A0A385JP60</accession>
<feature type="transmembrane region" description="Helical" evidence="5">
    <location>
        <begin position="25"/>
        <end position="44"/>
    </location>
</feature>
<proteinExistence type="predicted"/>
<evidence type="ECO:0000313" key="6">
    <source>
        <dbReference type="EMBL" id="AXZ00130.1"/>
    </source>
</evidence>
<feature type="transmembrane region" description="Helical" evidence="5">
    <location>
        <begin position="157"/>
        <end position="175"/>
    </location>
</feature>
<evidence type="ECO:0000256" key="4">
    <source>
        <dbReference type="ARBA" id="ARBA00023136"/>
    </source>
</evidence>
<dbReference type="EMBL" id="KY710739">
    <property type="protein sequence ID" value="AXZ00130.1"/>
    <property type="molecule type" value="Genomic_DNA"/>
</dbReference>